<protein>
    <recommendedName>
        <fullName evidence="10">DNA-binding response regulator</fullName>
    </recommendedName>
</protein>
<evidence type="ECO:0000256" key="1">
    <source>
        <dbReference type="ARBA" id="ARBA00022553"/>
    </source>
</evidence>
<evidence type="ECO:0000256" key="3">
    <source>
        <dbReference type="ARBA" id="ARBA00023125"/>
    </source>
</evidence>
<proteinExistence type="predicted"/>
<evidence type="ECO:0008006" key="10">
    <source>
        <dbReference type="Google" id="ProtNLM"/>
    </source>
</evidence>
<keyword evidence="2" id="KW-0805">Transcription regulation</keyword>
<dbReference type="Pfam" id="PF00072">
    <property type="entry name" value="Response_reg"/>
    <property type="match status" value="1"/>
</dbReference>
<dbReference type="GO" id="GO:0006355">
    <property type="term" value="P:regulation of DNA-templated transcription"/>
    <property type="evidence" value="ECO:0007669"/>
    <property type="project" value="InterPro"/>
</dbReference>
<evidence type="ECO:0000259" key="7">
    <source>
        <dbReference type="PROSITE" id="PS50110"/>
    </source>
</evidence>
<dbReference type="SUPFAM" id="SSF46894">
    <property type="entry name" value="C-terminal effector domain of the bipartite response regulators"/>
    <property type="match status" value="1"/>
</dbReference>
<dbReference type="CDD" id="cd17535">
    <property type="entry name" value="REC_NarL-like"/>
    <property type="match status" value="1"/>
</dbReference>
<keyword evidence="4" id="KW-0804">Transcription</keyword>
<dbReference type="EMBL" id="CP020946">
    <property type="protein sequence ID" value="ASD62716.1"/>
    <property type="molecule type" value="Genomic_DNA"/>
</dbReference>
<keyword evidence="3" id="KW-0238">DNA-binding</keyword>
<sequence>MTTPANKKFSAQGLCLLVEDQKVARLFFQNTLKSLFPELQIVAVENLRLAEEWLMGRSQTGNDQPLSLAIIDLGLPDGSGIELIRSLHAAEPATPSIVATIYDDDARLFGALAAGAYGYVLKDDGAARLEEILSRLSTGEPPLSPAIAHRLLNHFRFEAPATPPVESVLTSREVEVLTLIARGHTVQEASQHLKLSAQTVAGYVKSIYQKLHISNRASATLEAIRLGLVRNS</sequence>
<dbReference type="InterPro" id="IPR016032">
    <property type="entry name" value="Sig_transdc_resp-reg_C-effctor"/>
</dbReference>
<dbReference type="InterPro" id="IPR058245">
    <property type="entry name" value="NreC/VraR/RcsB-like_REC"/>
</dbReference>
<evidence type="ECO:0000259" key="6">
    <source>
        <dbReference type="PROSITE" id="PS50043"/>
    </source>
</evidence>
<dbReference type="SMART" id="SM00448">
    <property type="entry name" value="REC"/>
    <property type="match status" value="1"/>
</dbReference>
<dbReference type="OrthoDB" id="5292887at2"/>
<dbReference type="InterPro" id="IPR039420">
    <property type="entry name" value="WalR-like"/>
</dbReference>
<organism evidence="8 9">
    <name type="scientific">Bdellovibrio bacteriovorus</name>
    <dbReference type="NCBI Taxonomy" id="959"/>
    <lineage>
        <taxon>Bacteria</taxon>
        <taxon>Pseudomonadati</taxon>
        <taxon>Bdellovibrionota</taxon>
        <taxon>Bdellovibrionia</taxon>
        <taxon>Bdellovibrionales</taxon>
        <taxon>Pseudobdellovibrionaceae</taxon>
        <taxon>Bdellovibrio</taxon>
    </lineage>
</organism>
<dbReference type="RefSeq" id="WP_088564337.1">
    <property type="nucleotide sequence ID" value="NZ_CP020946.1"/>
</dbReference>
<gene>
    <name evidence="8" type="ORF">B9G79_03600</name>
</gene>
<evidence type="ECO:0000256" key="5">
    <source>
        <dbReference type="PROSITE-ProRule" id="PRU00169"/>
    </source>
</evidence>
<feature type="modified residue" description="4-aspartylphosphate" evidence="5">
    <location>
        <position position="72"/>
    </location>
</feature>
<reference evidence="8 9" key="1">
    <citation type="submission" date="2017-04" db="EMBL/GenBank/DDBJ databases">
        <title>Whole genome sequence of Bdellovibrio bacteriovorus strain SSB218315.</title>
        <authorList>
            <person name="Oyedara O."/>
            <person name="Rodriguez-Perez M.A."/>
        </authorList>
    </citation>
    <scope>NUCLEOTIDE SEQUENCE [LARGE SCALE GENOMIC DNA]</scope>
    <source>
        <strain evidence="8 9">SSB218315</strain>
    </source>
</reference>
<evidence type="ECO:0000313" key="9">
    <source>
        <dbReference type="Proteomes" id="UP000197003"/>
    </source>
</evidence>
<dbReference type="PRINTS" id="PR00038">
    <property type="entry name" value="HTHLUXR"/>
</dbReference>
<dbReference type="InterPro" id="IPR000792">
    <property type="entry name" value="Tscrpt_reg_LuxR_C"/>
</dbReference>
<dbReference type="Gene3D" id="3.40.50.2300">
    <property type="match status" value="1"/>
</dbReference>
<dbReference type="PROSITE" id="PS50043">
    <property type="entry name" value="HTH_LUXR_2"/>
    <property type="match status" value="1"/>
</dbReference>
<dbReference type="Proteomes" id="UP000197003">
    <property type="component" value="Chromosome"/>
</dbReference>
<keyword evidence="1 5" id="KW-0597">Phosphoprotein</keyword>
<evidence type="ECO:0000313" key="8">
    <source>
        <dbReference type="EMBL" id="ASD62716.1"/>
    </source>
</evidence>
<dbReference type="AlphaFoldDB" id="A0A1Z3N5G8"/>
<name>A0A1Z3N5G8_BDEBC</name>
<dbReference type="GO" id="GO:0003677">
    <property type="term" value="F:DNA binding"/>
    <property type="evidence" value="ECO:0007669"/>
    <property type="project" value="UniProtKB-KW"/>
</dbReference>
<dbReference type="PANTHER" id="PTHR43214:SF41">
    <property type="entry name" value="NITRATE_NITRITE RESPONSE REGULATOR PROTEIN NARP"/>
    <property type="match status" value="1"/>
</dbReference>
<dbReference type="PROSITE" id="PS50110">
    <property type="entry name" value="RESPONSE_REGULATORY"/>
    <property type="match status" value="1"/>
</dbReference>
<evidence type="ECO:0000256" key="2">
    <source>
        <dbReference type="ARBA" id="ARBA00023015"/>
    </source>
</evidence>
<dbReference type="Pfam" id="PF00196">
    <property type="entry name" value="GerE"/>
    <property type="match status" value="1"/>
</dbReference>
<dbReference type="PANTHER" id="PTHR43214">
    <property type="entry name" value="TWO-COMPONENT RESPONSE REGULATOR"/>
    <property type="match status" value="1"/>
</dbReference>
<feature type="domain" description="HTH luxR-type" evidence="6">
    <location>
        <begin position="160"/>
        <end position="227"/>
    </location>
</feature>
<dbReference type="SMART" id="SM00421">
    <property type="entry name" value="HTH_LUXR"/>
    <property type="match status" value="1"/>
</dbReference>
<accession>A0A1Z3N5G8</accession>
<evidence type="ECO:0000256" key="4">
    <source>
        <dbReference type="ARBA" id="ARBA00023163"/>
    </source>
</evidence>
<dbReference type="InterPro" id="IPR011006">
    <property type="entry name" value="CheY-like_superfamily"/>
</dbReference>
<dbReference type="InterPro" id="IPR001789">
    <property type="entry name" value="Sig_transdc_resp-reg_receiver"/>
</dbReference>
<dbReference type="SUPFAM" id="SSF52172">
    <property type="entry name" value="CheY-like"/>
    <property type="match status" value="1"/>
</dbReference>
<feature type="domain" description="Response regulatory" evidence="7">
    <location>
        <begin position="14"/>
        <end position="137"/>
    </location>
</feature>
<dbReference type="GO" id="GO:0000160">
    <property type="term" value="P:phosphorelay signal transduction system"/>
    <property type="evidence" value="ECO:0007669"/>
    <property type="project" value="InterPro"/>
</dbReference>
<dbReference type="CDD" id="cd06170">
    <property type="entry name" value="LuxR_C_like"/>
    <property type="match status" value="1"/>
</dbReference>